<accession>A0A6G6ISB8</accession>
<dbReference type="KEGG" id="pnt:G5B91_06900"/>
<dbReference type="InterPro" id="IPR014436">
    <property type="entry name" value="Extradiol_dOase_DODA"/>
</dbReference>
<evidence type="ECO:0000256" key="1">
    <source>
        <dbReference type="ARBA" id="ARBA00001947"/>
    </source>
</evidence>
<evidence type="ECO:0000313" key="8">
    <source>
        <dbReference type="Proteomes" id="UP000501063"/>
    </source>
</evidence>
<protein>
    <submittedName>
        <fullName evidence="7">Dioxygenase</fullName>
    </submittedName>
</protein>
<dbReference type="SUPFAM" id="SSF53213">
    <property type="entry name" value="LigB-like"/>
    <property type="match status" value="1"/>
</dbReference>
<comment type="cofactor">
    <cofactor evidence="1">
        <name>Zn(2+)</name>
        <dbReference type="ChEBI" id="CHEBI:29105"/>
    </cofactor>
</comment>
<name>A0A6G6ISB8_PSENT</name>
<dbReference type="PIRSF" id="PIRSF006157">
    <property type="entry name" value="Doxgns_DODA"/>
    <property type="match status" value="1"/>
</dbReference>
<sequence length="268" mass="29164">MSKTRQPAVFVSHGGGPCFWMDFPAPFGPGAFNSIRDYLAGLLATLPAPPTAILVVTAHWEEPVTTVSSAPAPPMLFDYFGFPAHTYQLSYPAPGAPELAARLVRLLEEAGIEHAVNAERGFDHGVFVPMLIIDPQAHIPVLMVSIRDDLDAAKHIEAGRALAPLRDEGVLILGSGNIWHGAIGEAEADASHAFDEWVARTLTIDDPSYREATLLQWEHAPFAREAQQREDHFMPLMVIAGAGSESIGQRSFHDNVGGLSMSCYRFDR</sequence>
<keyword evidence="4" id="KW-0862">Zinc</keyword>
<comment type="similarity">
    <text evidence="2">Belongs to the DODA-type extradiol aromatic ring-opening dioxygenase family.</text>
</comment>
<dbReference type="PANTHER" id="PTHR30096">
    <property type="entry name" value="4,5-DOPA DIOXYGENASE EXTRADIOL-LIKE PROTEIN"/>
    <property type="match status" value="1"/>
</dbReference>
<organism evidence="7 8">
    <name type="scientific">Pseudomonas nitroreducens</name>
    <dbReference type="NCBI Taxonomy" id="46680"/>
    <lineage>
        <taxon>Bacteria</taxon>
        <taxon>Pseudomonadati</taxon>
        <taxon>Pseudomonadota</taxon>
        <taxon>Gammaproteobacteria</taxon>
        <taxon>Pseudomonadales</taxon>
        <taxon>Pseudomonadaceae</taxon>
        <taxon>Pseudomonas</taxon>
    </lineage>
</organism>
<gene>
    <name evidence="7" type="ORF">G5B91_06900</name>
</gene>
<evidence type="ECO:0000313" key="7">
    <source>
        <dbReference type="EMBL" id="QIE86008.1"/>
    </source>
</evidence>
<dbReference type="EMBL" id="CP049140">
    <property type="protein sequence ID" value="QIE86008.1"/>
    <property type="molecule type" value="Genomic_DNA"/>
</dbReference>
<dbReference type="CDD" id="cd07363">
    <property type="entry name" value="45_DOPA_Dioxygenase"/>
    <property type="match status" value="1"/>
</dbReference>
<dbReference type="InterPro" id="IPR004183">
    <property type="entry name" value="Xdiol_dOase_suB"/>
</dbReference>
<reference evidence="7 8" key="1">
    <citation type="submission" date="2020-02" db="EMBL/GenBank/DDBJ databases">
        <title>Integrative conjugative elements (ICEs) and plasmids drive adaptation of Pseudomonas nitroreducens strain HBP1 to wastewater environment.</title>
        <authorList>
            <person name="Sentchilo V."/>
            <person name="Carraro N."/>
            <person name="Bertelli C."/>
            <person name="van der Meer J.R."/>
        </authorList>
    </citation>
    <scope>NUCLEOTIDE SEQUENCE [LARGE SCALE GENOMIC DNA]</scope>
    <source>
        <strain evidence="7 8">HBP1</strain>
    </source>
</reference>
<evidence type="ECO:0000256" key="4">
    <source>
        <dbReference type="ARBA" id="ARBA00022833"/>
    </source>
</evidence>
<evidence type="ECO:0000256" key="3">
    <source>
        <dbReference type="ARBA" id="ARBA00022723"/>
    </source>
</evidence>
<dbReference type="GO" id="GO:0016702">
    <property type="term" value="F:oxidoreductase activity, acting on single donors with incorporation of molecular oxygen, incorporation of two atoms of oxygen"/>
    <property type="evidence" value="ECO:0007669"/>
    <property type="project" value="UniProtKB-ARBA"/>
</dbReference>
<keyword evidence="7" id="KW-0223">Dioxygenase</keyword>
<dbReference type="Pfam" id="PF02900">
    <property type="entry name" value="LigB"/>
    <property type="match status" value="1"/>
</dbReference>
<dbReference type="Proteomes" id="UP000501063">
    <property type="component" value="Chromosome"/>
</dbReference>
<keyword evidence="5" id="KW-0560">Oxidoreductase</keyword>
<dbReference type="GO" id="GO:0008270">
    <property type="term" value="F:zinc ion binding"/>
    <property type="evidence" value="ECO:0007669"/>
    <property type="project" value="InterPro"/>
</dbReference>
<dbReference type="GO" id="GO:0008198">
    <property type="term" value="F:ferrous iron binding"/>
    <property type="evidence" value="ECO:0007669"/>
    <property type="project" value="InterPro"/>
</dbReference>
<feature type="domain" description="Extradiol ring-cleavage dioxygenase class III enzyme subunit B" evidence="6">
    <location>
        <begin position="49"/>
        <end position="248"/>
    </location>
</feature>
<keyword evidence="3" id="KW-0479">Metal-binding</keyword>
<dbReference type="Gene3D" id="3.40.830.10">
    <property type="entry name" value="LigB-like"/>
    <property type="match status" value="1"/>
</dbReference>
<evidence type="ECO:0000256" key="2">
    <source>
        <dbReference type="ARBA" id="ARBA00007581"/>
    </source>
</evidence>
<proteinExistence type="inferred from homology"/>
<dbReference type="AlphaFoldDB" id="A0A6G6ISB8"/>
<dbReference type="RefSeq" id="WP_024767613.1">
    <property type="nucleotide sequence ID" value="NZ_CP049140.1"/>
</dbReference>
<evidence type="ECO:0000259" key="6">
    <source>
        <dbReference type="Pfam" id="PF02900"/>
    </source>
</evidence>
<evidence type="ECO:0000256" key="5">
    <source>
        <dbReference type="ARBA" id="ARBA00023002"/>
    </source>
</evidence>
<dbReference type="PANTHER" id="PTHR30096:SF0">
    <property type="entry name" value="4,5-DOPA DIOXYGENASE EXTRADIOL-LIKE PROTEIN"/>
    <property type="match status" value="1"/>
</dbReference>